<comment type="domain">
    <text evidence="6">Consists of three domains, a large central CORE domain and two small peripheral domains, NMPbind and LID, which undergo movements during catalysis. The LID domain closes over the site of phosphoryl transfer upon ATP binding. Assembling and dissambling the active center during each catalytic cycle provides an effective means to prevent ATP hydrolysis.</text>
</comment>
<comment type="subcellular location">
    <subcellularLocation>
        <location evidence="6 8">Cytoplasm</location>
    </subcellularLocation>
</comment>
<dbReference type="PANTHER" id="PTHR23359">
    <property type="entry name" value="NUCLEOTIDE KINASE"/>
    <property type="match status" value="1"/>
</dbReference>
<proteinExistence type="inferred from homology"/>
<dbReference type="InterPro" id="IPR006259">
    <property type="entry name" value="Adenyl_kin_sub"/>
</dbReference>
<keyword evidence="2 6" id="KW-0545">Nucleotide biosynthesis</keyword>
<dbReference type="Pfam" id="PF00406">
    <property type="entry name" value="ADK"/>
    <property type="match status" value="1"/>
</dbReference>
<comment type="caution">
    <text evidence="10">The sequence shown here is derived from an EMBL/GenBank/DDBJ whole genome shotgun (WGS) entry which is preliminary data.</text>
</comment>
<feature type="region of interest" description="NMP" evidence="6">
    <location>
        <begin position="34"/>
        <end position="63"/>
    </location>
</feature>
<evidence type="ECO:0000256" key="8">
    <source>
        <dbReference type="RuleBase" id="RU003331"/>
    </source>
</evidence>
<feature type="binding site" evidence="6">
    <location>
        <position position="97"/>
    </location>
    <ligand>
        <name>AMP</name>
        <dbReference type="ChEBI" id="CHEBI:456215"/>
    </ligand>
</feature>
<evidence type="ECO:0000256" key="2">
    <source>
        <dbReference type="ARBA" id="ARBA00022727"/>
    </source>
</evidence>
<dbReference type="AlphaFoldDB" id="A0A2G6KGA2"/>
<evidence type="ECO:0000313" key="11">
    <source>
        <dbReference type="Proteomes" id="UP000230914"/>
    </source>
</evidence>
<dbReference type="EC" id="2.7.4.3" evidence="6 8"/>
<dbReference type="InterPro" id="IPR033690">
    <property type="entry name" value="Adenylat_kinase_CS"/>
</dbReference>
<comment type="pathway">
    <text evidence="6">Purine metabolism; AMP biosynthesis via salvage pathway; AMP from ADP: step 1/1.</text>
</comment>
<sequence length="218" mass="23994">MIPGARLVILGRQGAGKGTQCVRLSRYYVVPHISTGDMLRAAARERSELGLMAKEVMDAGGLVGDEIMIGLVAERLAKPDADRRGYILDGFPRTVAQAEALDEIVADDPLTATIDLDVPREIVLERISSRRVCRDCGTNYVARGAEPSPWICDVCGGDVQQRADDTPESVNRRLDLYETQTAPLKEYYSKRGVLAVVNGVGEPDHVFKRLTAEVERRR</sequence>
<comment type="subunit">
    <text evidence="6 8">Monomer.</text>
</comment>
<feature type="domain" description="Adenylate kinase active site lid" evidence="9">
    <location>
        <begin position="130"/>
        <end position="164"/>
    </location>
</feature>
<comment type="similarity">
    <text evidence="6 7">Belongs to the adenylate kinase family.</text>
</comment>
<dbReference type="PRINTS" id="PR00094">
    <property type="entry name" value="ADENYLTKNASE"/>
</dbReference>
<evidence type="ECO:0000256" key="5">
    <source>
        <dbReference type="ARBA" id="ARBA00022840"/>
    </source>
</evidence>
<gene>
    <name evidence="6" type="primary">adk</name>
    <name evidence="10" type="ORF">CSA55_00345</name>
</gene>
<feature type="binding site" evidence="6">
    <location>
        <position position="40"/>
    </location>
    <ligand>
        <name>AMP</name>
        <dbReference type="ChEBI" id="CHEBI:456215"/>
    </ligand>
</feature>
<evidence type="ECO:0000256" key="6">
    <source>
        <dbReference type="HAMAP-Rule" id="MF_00235"/>
    </source>
</evidence>
<protein>
    <recommendedName>
        <fullName evidence="6 8">Adenylate kinase</fullName>
        <shortName evidence="6">AK</shortName>
        <ecNumber evidence="6 8">2.7.4.3</ecNumber>
    </recommendedName>
    <alternativeName>
        <fullName evidence="6">ATP-AMP transphosphorylase</fullName>
    </alternativeName>
    <alternativeName>
        <fullName evidence="6">ATP:AMP phosphotransferase</fullName>
    </alternativeName>
    <alternativeName>
        <fullName evidence="6">Adenylate monophosphate kinase</fullName>
    </alternativeName>
</protein>
<dbReference type="UniPathway" id="UPA00588">
    <property type="reaction ID" value="UER00649"/>
</dbReference>
<evidence type="ECO:0000256" key="4">
    <source>
        <dbReference type="ARBA" id="ARBA00022777"/>
    </source>
</evidence>
<accession>A0A2G6KGA2</accession>
<dbReference type="InterPro" id="IPR007862">
    <property type="entry name" value="Adenylate_kinase_lid-dom"/>
</dbReference>
<comment type="caution">
    <text evidence="6">Lacks conserved residue(s) required for the propagation of feature annotation.</text>
</comment>
<dbReference type="InterPro" id="IPR027417">
    <property type="entry name" value="P-loop_NTPase"/>
</dbReference>
<organism evidence="10 11">
    <name type="scientific">Ilumatobacter coccineus</name>
    <dbReference type="NCBI Taxonomy" id="467094"/>
    <lineage>
        <taxon>Bacteria</taxon>
        <taxon>Bacillati</taxon>
        <taxon>Actinomycetota</taxon>
        <taxon>Acidimicrobiia</taxon>
        <taxon>Acidimicrobiales</taxon>
        <taxon>Ilumatobacteraceae</taxon>
        <taxon>Ilumatobacter</taxon>
    </lineage>
</organism>
<evidence type="ECO:0000256" key="7">
    <source>
        <dbReference type="RuleBase" id="RU003330"/>
    </source>
</evidence>
<dbReference type="Pfam" id="PF05191">
    <property type="entry name" value="ADK_lid"/>
    <property type="match status" value="1"/>
</dbReference>
<dbReference type="Gene3D" id="3.40.50.300">
    <property type="entry name" value="P-loop containing nucleotide triphosphate hydrolases"/>
    <property type="match status" value="1"/>
</dbReference>
<dbReference type="FunFam" id="3.40.50.300:FF:000106">
    <property type="entry name" value="Adenylate kinase mitochondrial"/>
    <property type="match status" value="1"/>
</dbReference>
<reference evidence="10 11" key="1">
    <citation type="submission" date="2017-10" db="EMBL/GenBank/DDBJ databases">
        <title>Novel microbial diversity and functional potential in the marine mammal oral microbiome.</title>
        <authorList>
            <person name="Dudek N.K."/>
            <person name="Sun C.L."/>
            <person name="Burstein D."/>
            <person name="Kantor R.S."/>
            <person name="Aliaga Goltsman D.S."/>
            <person name="Bik E.M."/>
            <person name="Thomas B.C."/>
            <person name="Banfield J.F."/>
            <person name="Relman D.A."/>
        </authorList>
    </citation>
    <scope>NUCLEOTIDE SEQUENCE [LARGE SCALE GENOMIC DNA]</scope>
    <source>
        <strain evidence="10">DOLJORAL78_61_10</strain>
    </source>
</reference>
<evidence type="ECO:0000256" key="3">
    <source>
        <dbReference type="ARBA" id="ARBA00022741"/>
    </source>
</evidence>
<keyword evidence="4 6" id="KW-0418">Kinase</keyword>
<dbReference type="NCBIfam" id="NF011100">
    <property type="entry name" value="PRK14527.1"/>
    <property type="match status" value="1"/>
</dbReference>
<dbReference type="SUPFAM" id="SSF52540">
    <property type="entry name" value="P-loop containing nucleoside triphosphate hydrolases"/>
    <property type="match status" value="1"/>
</dbReference>
<feature type="binding site" evidence="6">
    <location>
        <begin position="61"/>
        <end position="63"/>
    </location>
    <ligand>
        <name>AMP</name>
        <dbReference type="ChEBI" id="CHEBI:456215"/>
    </ligand>
</feature>
<dbReference type="GO" id="GO:0004017">
    <property type="term" value="F:AMP kinase activity"/>
    <property type="evidence" value="ECO:0007669"/>
    <property type="project" value="UniProtKB-UniRule"/>
</dbReference>
<dbReference type="GO" id="GO:0044209">
    <property type="term" value="P:AMP salvage"/>
    <property type="evidence" value="ECO:0007669"/>
    <property type="project" value="UniProtKB-UniRule"/>
</dbReference>
<feature type="binding site" evidence="6">
    <location>
        <position position="35"/>
    </location>
    <ligand>
        <name>AMP</name>
        <dbReference type="ChEBI" id="CHEBI:456215"/>
    </ligand>
</feature>
<feature type="binding site" evidence="6">
    <location>
        <begin position="90"/>
        <end position="93"/>
    </location>
    <ligand>
        <name>AMP</name>
        <dbReference type="ChEBI" id="CHEBI:456215"/>
    </ligand>
</feature>
<feature type="binding site" evidence="6">
    <location>
        <position position="173"/>
    </location>
    <ligand>
        <name>AMP</name>
        <dbReference type="ChEBI" id="CHEBI:456215"/>
    </ligand>
</feature>
<dbReference type="CDD" id="cd01428">
    <property type="entry name" value="ADK"/>
    <property type="match status" value="1"/>
</dbReference>
<name>A0A2G6KGA2_9ACTN</name>
<dbReference type="EMBL" id="PDSL01000009">
    <property type="protein sequence ID" value="PIE34696.1"/>
    <property type="molecule type" value="Genomic_DNA"/>
</dbReference>
<feature type="binding site" evidence="6">
    <location>
        <position position="201"/>
    </location>
    <ligand>
        <name>ATP</name>
        <dbReference type="ChEBI" id="CHEBI:30616"/>
    </ligand>
</feature>
<dbReference type="GO" id="GO:0005737">
    <property type="term" value="C:cytoplasm"/>
    <property type="evidence" value="ECO:0007669"/>
    <property type="project" value="UniProtKB-SubCell"/>
</dbReference>
<evidence type="ECO:0000313" key="10">
    <source>
        <dbReference type="EMBL" id="PIE34696.1"/>
    </source>
</evidence>
<dbReference type="GO" id="GO:0005524">
    <property type="term" value="F:ATP binding"/>
    <property type="evidence" value="ECO:0007669"/>
    <property type="project" value="UniProtKB-UniRule"/>
</dbReference>
<keyword evidence="1 6" id="KW-0808">Transferase</keyword>
<feature type="binding site" evidence="6">
    <location>
        <position position="130"/>
    </location>
    <ligand>
        <name>ATP</name>
        <dbReference type="ChEBI" id="CHEBI:30616"/>
    </ligand>
</feature>
<feature type="binding site" evidence="6">
    <location>
        <position position="162"/>
    </location>
    <ligand>
        <name>AMP</name>
        <dbReference type="ChEBI" id="CHEBI:456215"/>
    </ligand>
</feature>
<keyword evidence="6" id="KW-0963">Cytoplasm</keyword>
<dbReference type="InterPro" id="IPR000850">
    <property type="entry name" value="Adenylat/UMP-CMP_kin"/>
</dbReference>
<keyword evidence="3 6" id="KW-0547">Nucleotide-binding</keyword>
<dbReference type="NCBIfam" id="NF001381">
    <property type="entry name" value="PRK00279.1-3"/>
    <property type="match status" value="1"/>
</dbReference>
<comment type="function">
    <text evidence="6">Catalyzes the reversible transfer of the terminal phosphate group between ATP and AMP. Plays an important role in cellular energy homeostasis and in adenine nucleotide metabolism.</text>
</comment>
<dbReference type="PROSITE" id="PS00113">
    <property type="entry name" value="ADENYLATE_KINASE"/>
    <property type="match status" value="1"/>
</dbReference>
<dbReference type="HAMAP" id="MF_00235">
    <property type="entry name" value="Adenylate_kinase_Adk"/>
    <property type="match status" value="1"/>
</dbReference>
<feature type="binding site" evidence="6">
    <location>
        <begin position="14"/>
        <end position="19"/>
    </location>
    <ligand>
        <name>ATP</name>
        <dbReference type="ChEBI" id="CHEBI:30616"/>
    </ligand>
</feature>
<evidence type="ECO:0000259" key="9">
    <source>
        <dbReference type="Pfam" id="PF05191"/>
    </source>
</evidence>
<evidence type="ECO:0000256" key="1">
    <source>
        <dbReference type="ARBA" id="ARBA00022679"/>
    </source>
</evidence>
<dbReference type="Proteomes" id="UP000230914">
    <property type="component" value="Unassembled WGS sequence"/>
</dbReference>
<dbReference type="NCBIfam" id="TIGR01351">
    <property type="entry name" value="adk"/>
    <property type="match status" value="1"/>
</dbReference>
<comment type="catalytic activity">
    <reaction evidence="6 8">
        <text>AMP + ATP = 2 ADP</text>
        <dbReference type="Rhea" id="RHEA:12973"/>
        <dbReference type="ChEBI" id="CHEBI:30616"/>
        <dbReference type="ChEBI" id="CHEBI:456215"/>
        <dbReference type="ChEBI" id="CHEBI:456216"/>
        <dbReference type="EC" id="2.7.4.3"/>
    </reaction>
</comment>
<keyword evidence="5 6" id="KW-0067">ATP-binding</keyword>